<evidence type="ECO:0008006" key="4">
    <source>
        <dbReference type="Google" id="ProtNLM"/>
    </source>
</evidence>
<dbReference type="Proteomes" id="UP001500711">
    <property type="component" value="Unassembled WGS sequence"/>
</dbReference>
<reference evidence="3" key="1">
    <citation type="journal article" date="2019" name="Int. J. Syst. Evol. Microbiol.">
        <title>The Global Catalogue of Microorganisms (GCM) 10K type strain sequencing project: providing services to taxonomists for standard genome sequencing and annotation.</title>
        <authorList>
            <consortium name="The Broad Institute Genomics Platform"/>
            <consortium name="The Broad Institute Genome Sequencing Center for Infectious Disease"/>
            <person name="Wu L."/>
            <person name="Ma J."/>
        </authorList>
    </citation>
    <scope>NUCLEOTIDE SEQUENCE [LARGE SCALE GENOMIC DNA]</scope>
    <source>
        <strain evidence="3">JCM 17494</strain>
    </source>
</reference>
<accession>A0ABP7BIT0</accession>
<evidence type="ECO:0000313" key="2">
    <source>
        <dbReference type="EMBL" id="GAA3660412.1"/>
    </source>
</evidence>
<sequence>MIVRDVRLEDAAAIAEINREALGYEFPLESTGPTGADHHPGDLTPAPASWCGEAVVAGG</sequence>
<dbReference type="RefSeq" id="WP_233439627.1">
    <property type="nucleotide sequence ID" value="NZ_BAABBE010000015.1"/>
</dbReference>
<gene>
    <name evidence="2" type="ORF">GCM10022267_53280</name>
</gene>
<evidence type="ECO:0000313" key="3">
    <source>
        <dbReference type="Proteomes" id="UP001500711"/>
    </source>
</evidence>
<comment type="caution">
    <text evidence="2">The sequence shown here is derived from an EMBL/GenBank/DDBJ whole genome shotgun (WGS) entry which is preliminary data.</text>
</comment>
<keyword evidence="3" id="KW-1185">Reference proteome</keyword>
<dbReference type="EMBL" id="BAABBE010000015">
    <property type="protein sequence ID" value="GAA3660412.1"/>
    <property type="molecule type" value="Genomic_DNA"/>
</dbReference>
<protein>
    <recommendedName>
        <fullName evidence="4">GNAT family N-acetyltransferase</fullName>
    </recommendedName>
</protein>
<feature type="region of interest" description="Disordered" evidence="1">
    <location>
        <begin position="28"/>
        <end position="47"/>
    </location>
</feature>
<name>A0ABP7BIT0_9PSEU</name>
<proteinExistence type="predicted"/>
<evidence type="ECO:0000256" key="1">
    <source>
        <dbReference type="SAM" id="MobiDB-lite"/>
    </source>
</evidence>
<organism evidence="2 3">
    <name type="scientific">Lentzea roselyniae</name>
    <dbReference type="NCBI Taxonomy" id="531940"/>
    <lineage>
        <taxon>Bacteria</taxon>
        <taxon>Bacillati</taxon>
        <taxon>Actinomycetota</taxon>
        <taxon>Actinomycetes</taxon>
        <taxon>Pseudonocardiales</taxon>
        <taxon>Pseudonocardiaceae</taxon>
        <taxon>Lentzea</taxon>
    </lineage>
</organism>